<dbReference type="AlphaFoldDB" id="A0A4R7HZ55"/>
<evidence type="ECO:0000313" key="4">
    <source>
        <dbReference type="Proteomes" id="UP000294558"/>
    </source>
</evidence>
<dbReference type="SUPFAM" id="SSF81296">
    <property type="entry name" value="E set domains"/>
    <property type="match status" value="1"/>
</dbReference>
<feature type="domain" description="AMP-activated protein kinase glycogen-binding" evidence="2">
    <location>
        <begin position="29"/>
        <end position="90"/>
    </location>
</feature>
<dbReference type="OrthoDB" id="9811945at2"/>
<dbReference type="EMBL" id="SOAU01000001">
    <property type="protein sequence ID" value="TDT16090.1"/>
    <property type="molecule type" value="Genomic_DNA"/>
</dbReference>
<evidence type="ECO:0000259" key="2">
    <source>
        <dbReference type="Pfam" id="PF16561"/>
    </source>
</evidence>
<evidence type="ECO:0000313" key="3">
    <source>
        <dbReference type="EMBL" id="TDT16090.1"/>
    </source>
</evidence>
<feature type="region of interest" description="Disordered" evidence="1">
    <location>
        <begin position="1"/>
        <end position="20"/>
    </location>
</feature>
<organism evidence="3 4">
    <name type="scientific">Ilumatobacter fluminis</name>
    <dbReference type="NCBI Taxonomy" id="467091"/>
    <lineage>
        <taxon>Bacteria</taxon>
        <taxon>Bacillati</taxon>
        <taxon>Actinomycetota</taxon>
        <taxon>Acidimicrobiia</taxon>
        <taxon>Acidimicrobiales</taxon>
        <taxon>Ilumatobacteraceae</taxon>
        <taxon>Ilumatobacter</taxon>
    </lineage>
</organism>
<feature type="compositionally biased region" description="Polar residues" evidence="1">
    <location>
        <begin position="1"/>
        <end position="13"/>
    </location>
</feature>
<keyword evidence="3" id="KW-0808">Transferase</keyword>
<dbReference type="Pfam" id="PF16561">
    <property type="entry name" value="AMPK1_CBM"/>
    <property type="match status" value="1"/>
</dbReference>
<name>A0A4R7HZ55_9ACTN</name>
<evidence type="ECO:0000256" key="1">
    <source>
        <dbReference type="SAM" id="MobiDB-lite"/>
    </source>
</evidence>
<dbReference type="InterPro" id="IPR032640">
    <property type="entry name" value="AMPK1_CBM"/>
</dbReference>
<dbReference type="GO" id="GO:0005975">
    <property type="term" value="P:carbohydrate metabolic process"/>
    <property type="evidence" value="ECO:0007669"/>
    <property type="project" value="UniProtKB-ARBA"/>
</dbReference>
<gene>
    <name evidence="3" type="ORF">BDK89_1672</name>
</gene>
<keyword evidence="3" id="KW-0418">Kinase</keyword>
<accession>A0A4R7HZ55</accession>
<dbReference type="InterPro" id="IPR014756">
    <property type="entry name" value="Ig_E-set"/>
</dbReference>
<dbReference type="Proteomes" id="UP000294558">
    <property type="component" value="Unassembled WGS sequence"/>
</dbReference>
<keyword evidence="4" id="KW-1185">Reference proteome</keyword>
<dbReference type="RefSeq" id="WP_133868491.1">
    <property type="nucleotide sequence ID" value="NZ_SOAU01000001.1"/>
</dbReference>
<sequence length="99" mass="10673">MIKRSNGSTTSGRPTKITFALPTSDCDQPVSVVGEFNGWDPLAHPLKKRSNGTRSVSVELEPGRSYRFKYLADDGSWLVDPDADLVGNDYAGVDSIVAA</sequence>
<dbReference type="InterPro" id="IPR013783">
    <property type="entry name" value="Ig-like_fold"/>
</dbReference>
<dbReference type="GO" id="GO:0016301">
    <property type="term" value="F:kinase activity"/>
    <property type="evidence" value="ECO:0007669"/>
    <property type="project" value="UniProtKB-KW"/>
</dbReference>
<protein>
    <submittedName>
        <fullName evidence="3">AMP-activated protein kinase-like protein</fullName>
    </submittedName>
</protein>
<proteinExistence type="predicted"/>
<reference evidence="3 4" key="1">
    <citation type="submission" date="2019-03" db="EMBL/GenBank/DDBJ databases">
        <title>Sequencing the genomes of 1000 actinobacteria strains.</title>
        <authorList>
            <person name="Klenk H.-P."/>
        </authorList>
    </citation>
    <scope>NUCLEOTIDE SEQUENCE [LARGE SCALE GENOMIC DNA]</scope>
    <source>
        <strain evidence="3 4">DSM 18936</strain>
    </source>
</reference>
<dbReference type="CDD" id="cd07184">
    <property type="entry name" value="E_set_Isoamylase_like_N"/>
    <property type="match status" value="1"/>
</dbReference>
<comment type="caution">
    <text evidence="3">The sequence shown here is derived from an EMBL/GenBank/DDBJ whole genome shotgun (WGS) entry which is preliminary data.</text>
</comment>
<dbReference type="Gene3D" id="2.60.40.10">
    <property type="entry name" value="Immunoglobulins"/>
    <property type="match status" value="1"/>
</dbReference>